<evidence type="ECO:0000313" key="3">
    <source>
        <dbReference type="Proteomes" id="UP000559987"/>
    </source>
</evidence>
<sequence length="144" mass="15482">MSQFFSKKIASRLVFAATVLLSCAAWSGVAVVVHPANPNAMDENDISRVFLGKKKSFPDGSEAIPVDQADGSANRSAFVSTILKKNEQQIKAYWAQLLFTGKGTPPKEVGSSADVKKLIAQNPSLIGYIDTADVDASVKVLYEF</sequence>
<dbReference type="PROSITE" id="PS51257">
    <property type="entry name" value="PROKAR_LIPOPROTEIN"/>
    <property type="match status" value="1"/>
</dbReference>
<evidence type="ECO:0000256" key="1">
    <source>
        <dbReference type="SAM" id="SignalP"/>
    </source>
</evidence>
<organism evidence="2 3">
    <name type="scientific">Simiduia aestuariiviva</name>
    <dbReference type="NCBI Taxonomy" id="1510459"/>
    <lineage>
        <taxon>Bacteria</taxon>
        <taxon>Pseudomonadati</taxon>
        <taxon>Pseudomonadota</taxon>
        <taxon>Gammaproteobacteria</taxon>
        <taxon>Cellvibrionales</taxon>
        <taxon>Cellvibrionaceae</taxon>
        <taxon>Simiduia</taxon>
    </lineage>
</organism>
<dbReference type="Gene3D" id="3.40.190.10">
    <property type="entry name" value="Periplasmic binding protein-like II"/>
    <property type="match status" value="1"/>
</dbReference>
<reference evidence="2 3" key="1">
    <citation type="submission" date="2020-08" db="EMBL/GenBank/DDBJ databases">
        <title>Genomic Encyclopedia of Type Strains, Phase III (KMG-III): the genomes of soil and plant-associated and newly described type strains.</title>
        <authorList>
            <person name="Whitman W."/>
        </authorList>
    </citation>
    <scope>NUCLEOTIDE SEQUENCE [LARGE SCALE GENOMIC DNA]</scope>
    <source>
        <strain evidence="2 3">CECT 8571</strain>
    </source>
</reference>
<name>A0A839UJI5_9GAMM</name>
<dbReference type="Proteomes" id="UP000559987">
    <property type="component" value="Unassembled WGS sequence"/>
</dbReference>
<feature type="signal peptide" evidence="1">
    <location>
        <begin position="1"/>
        <end position="27"/>
    </location>
</feature>
<feature type="chain" id="PRO_5032658947" evidence="1">
    <location>
        <begin position="28"/>
        <end position="144"/>
    </location>
</feature>
<dbReference type="EMBL" id="JACHXZ010000002">
    <property type="protein sequence ID" value="MBB3168022.1"/>
    <property type="molecule type" value="Genomic_DNA"/>
</dbReference>
<dbReference type="RefSeq" id="WP_183909366.1">
    <property type="nucleotide sequence ID" value="NZ_JACHXZ010000002.1"/>
</dbReference>
<keyword evidence="1" id="KW-0732">Signal</keyword>
<proteinExistence type="predicted"/>
<dbReference type="AlphaFoldDB" id="A0A839UJI5"/>
<dbReference type="SUPFAM" id="SSF53850">
    <property type="entry name" value="Periplasmic binding protein-like II"/>
    <property type="match status" value="1"/>
</dbReference>
<accession>A0A839UJI5</accession>
<comment type="caution">
    <text evidence="2">The sequence shown here is derived from an EMBL/GenBank/DDBJ whole genome shotgun (WGS) entry which is preliminary data.</text>
</comment>
<keyword evidence="3" id="KW-1185">Reference proteome</keyword>
<evidence type="ECO:0000313" key="2">
    <source>
        <dbReference type="EMBL" id="MBB3168022.1"/>
    </source>
</evidence>
<protein>
    <submittedName>
        <fullName evidence="2">ABC-type phosphate transport system substrate-binding protein</fullName>
    </submittedName>
</protein>
<gene>
    <name evidence="2" type="ORF">FHS30_001206</name>
</gene>